<sequence>MGKELVSVLMVNYNHEDTIAETIESVLEQSYDNMQFIIVDDGSTDESCNIIRQYEDKRIELYELGKNRHICYATNYGFKKVKGKFLARIDSDDVWYPEKLEKQVEFLKSNPDRKICFSWVDLIDENGRNINEDCKGLQFLFEKKFTGQADCLHAFYYTGNCLSHPSVLMRTEVMQETGGFDLGYMQAHDFDYWVRIAKKYPLYVIPEKLLAMRRFVGEEKENTNNSNLSETNTVRFFNEYMDIRAHFFDDMDNQLFCETFREDFICKDSVTAEELECEKAFLLCRPIHAETLVPPAGIRRLHELLRRPEFFRLLEGKYNFTIKDFYEVTGKSLYCNEIINRKLSKNTEEWTSLKAEEVSLKRQLGEQKTLLEEQRTVIDEYKNSTSWRITAPLRKIGGIIRK</sequence>
<name>A0A4R3KCS5_9FIRM</name>
<evidence type="ECO:0000256" key="2">
    <source>
        <dbReference type="ARBA" id="ARBA00022676"/>
    </source>
</evidence>
<evidence type="ECO:0000256" key="1">
    <source>
        <dbReference type="ARBA" id="ARBA00006739"/>
    </source>
</evidence>
<reference evidence="5 6" key="1">
    <citation type="submission" date="2019-03" db="EMBL/GenBank/DDBJ databases">
        <title>Genomic Encyclopedia of Type Strains, Phase IV (KMG-IV): sequencing the most valuable type-strain genomes for metagenomic binning, comparative biology and taxonomic classification.</title>
        <authorList>
            <person name="Goeker M."/>
        </authorList>
    </citation>
    <scope>NUCLEOTIDE SEQUENCE [LARGE SCALE GENOMIC DNA]</scope>
    <source>
        <strain evidence="5 6">DSM 29489</strain>
    </source>
</reference>
<gene>
    <name evidence="5" type="ORF">EDD59_105111</name>
</gene>
<dbReference type="OrthoDB" id="199095at2"/>
<protein>
    <submittedName>
        <fullName evidence="5">Glycosyl transferase family 2</fullName>
    </submittedName>
</protein>
<dbReference type="PANTHER" id="PTHR43685:SF5">
    <property type="entry name" value="GLYCOSYLTRANSFERASE EPSE-RELATED"/>
    <property type="match status" value="1"/>
</dbReference>
<evidence type="ECO:0000313" key="5">
    <source>
        <dbReference type="EMBL" id="TCS80729.1"/>
    </source>
</evidence>
<feature type="domain" description="Glycosyltransferase 2-like" evidence="4">
    <location>
        <begin position="7"/>
        <end position="156"/>
    </location>
</feature>
<keyword evidence="3 5" id="KW-0808">Transferase</keyword>
<accession>A0A4R3KCS5</accession>
<dbReference type="SUPFAM" id="SSF53448">
    <property type="entry name" value="Nucleotide-diphospho-sugar transferases"/>
    <property type="match status" value="1"/>
</dbReference>
<evidence type="ECO:0000313" key="6">
    <source>
        <dbReference type="Proteomes" id="UP000295726"/>
    </source>
</evidence>
<dbReference type="PANTHER" id="PTHR43685">
    <property type="entry name" value="GLYCOSYLTRANSFERASE"/>
    <property type="match status" value="1"/>
</dbReference>
<dbReference type="Pfam" id="PF00535">
    <property type="entry name" value="Glycos_transf_2"/>
    <property type="match status" value="1"/>
</dbReference>
<organism evidence="5 6">
    <name type="scientific">Muricomes intestini</name>
    <dbReference type="NCBI Taxonomy" id="1796634"/>
    <lineage>
        <taxon>Bacteria</taxon>
        <taxon>Bacillati</taxon>
        <taxon>Bacillota</taxon>
        <taxon>Clostridia</taxon>
        <taxon>Lachnospirales</taxon>
        <taxon>Lachnospiraceae</taxon>
        <taxon>Muricomes</taxon>
    </lineage>
</organism>
<keyword evidence="6" id="KW-1185">Reference proteome</keyword>
<dbReference type="EMBL" id="SLZZ01000005">
    <property type="protein sequence ID" value="TCS80729.1"/>
    <property type="molecule type" value="Genomic_DNA"/>
</dbReference>
<keyword evidence="2" id="KW-0328">Glycosyltransferase</keyword>
<dbReference type="AlphaFoldDB" id="A0A4R3KCS5"/>
<comment type="caution">
    <text evidence="5">The sequence shown here is derived from an EMBL/GenBank/DDBJ whole genome shotgun (WGS) entry which is preliminary data.</text>
</comment>
<dbReference type="InterPro" id="IPR050834">
    <property type="entry name" value="Glycosyltransf_2"/>
</dbReference>
<dbReference type="InterPro" id="IPR001173">
    <property type="entry name" value="Glyco_trans_2-like"/>
</dbReference>
<proteinExistence type="inferred from homology"/>
<dbReference type="GO" id="GO:0016757">
    <property type="term" value="F:glycosyltransferase activity"/>
    <property type="evidence" value="ECO:0007669"/>
    <property type="project" value="UniProtKB-KW"/>
</dbReference>
<dbReference type="Proteomes" id="UP000295726">
    <property type="component" value="Unassembled WGS sequence"/>
</dbReference>
<dbReference type="InterPro" id="IPR029044">
    <property type="entry name" value="Nucleotide-diphossugar_trans"/>
</dbReference>
<comment type="similarity">
    <text evidence="1">Belongs to the glycosyltransferase 2 family.</text>
</comment>
<dbReference type="Gene3D" id="3.90.550.10">
    <property type="entry name" value="Spore Coat Polysaccharide Biosynthesis Protein SpsA, Chain A"/>
    <property type="match status" value="1"/>
</dbReference>
<evidence type="ECO:0000256" key="3">
    <source>
        <dbReference type="ARBA" id="ARBA00022679"/>
    </source>
</evidence>
<evidence type="ECO:0000259" key="4">
    <source>
        <dbReference type="Pfam" id="PF00535"/>
    </source>
</evidence>
<dbReference type="RefSeq" id="WP_132379661.1">
    <property type="nucleotide sequence ID" value="NZ_DAIQXH010000190.1"/>
</dbReference>